<gene>
    <name evidence="1" type="ORF">FA95DRAFT_1483965</name>
</gene>
<proteinExistence type="predicted"/>
<organism evidence="1 2">
    <name type="scientific">Auriscalpium vulgare</name>
    <dbReference type="NCBI Taxonomy" id="40419"/>
    <lineage>
        <taxon>Eukaryota</taxon>
        <taxon>Fungi</taxon>
        <taxon>Dikarya</taxon>
        <taxon>Basidiomycota</taxon>
        <taxon>Agaricomycotina</taxon>
        <taxon>Agaricomycetes</taxon>
        <taxon>Russulales</taxon>
        <taxon>Auriscalpiaceae</taxon>
        <taxon>Auriscalpium</taxon>
    </lineage>
</organism>
<dbReference type="Proteomes" id="UP000814033">
    <property type="component" value="Unassembled WGS sequence"/>
</dbReference>
<name>A0ACB8S6W8_9AGAM</name>
<reference evidence="1" key="1">
    <citation type="submission" date="2021-02" db="EMBL/GenBank/DDBJ databases">
        <authorList>
            <consortium name="DOE Joint Genome Institute"/>
            <person name="Ahrendt S."/>
            <person name="Looney B.P."/>
            <person name="Miyauchi S."/>
            <person name="Morin E."/>
            <person name="Drula E."/>
            <person name="Courty P.E."/>
            <person name="Chicoki N."/>
            <person name="Fauchery L."/>
            <person name="Kohler A."/>
            <person name="Kuo A."/>
            <person name="Labutti K."/>
            <person name="Pangilinan J."/>
            <person name="Lipzen A."/>
            <person name="Riley R."/>
            <person name="Andreopoulos W."/>
            <person name="He G."/>
            <person name="Johnson J."/>
            <person name="Barry K.W."/>
            <person name="Grigoriev I.V."/>
            <person name="Nagy L."/>
            <person name="Hibbett D."/>
            <person name="Henrissat B."/>
            <person name="Matheny P.B."/>
            <person name="Labbe J."/>
            <person name="Martin F."/>
        </authorList>
    </citation>
    <scope>NUCLEOTIDE SEQUENCE</scope>
    <source>
        <strain evidence="1">FP105234-sp</strain>
    </source>
</reference>
<protein>
    <submittedName>
        <fullName evidence="1">TPR-like protein</fullName>
    </submittedName>
</protein>
<sequence>MAHPKDKYYWAQLRTALTGGLWGSPAPAKAYNTSPISWSELLRKFNKHNHGYRDIAEIANQTQALALLIAGGSTDAELDGDARDANAPLALADECMLAQEHEEEANTGYEALKHLEAESPKSDSLKLALAYYAYSLGRFEDCLSYLGHVRDLANAQSMLNPTDSVRSAASTLQVPSVSGETSSAGSFIGSFASLDSSSSIAEIADGKAWAATEVIRSVCLQGMSYEKLTPSQHSKILGVYLSAVTSLPTIESEISRTSPPNSTQVSGTGPGRLVLASFTRYRELWRWVERLLWRAITVAARSCALGSAEDPIMWALFSHYQKCSAHWPPTFRPDHRSTISTLHLRALVERSRLAGTPPLPGSSSQTVSKDTFGSAPWLSTARKAIREHRDILNASTVFPKAGERNVKVEELVDLCVAVWDASRSSEEHAGWVLDILWWATRLTFNCPRVFRHMTRVAAASGDTVLATRALRLYVQTVGKAQEAGEPTDSDTTWVATLVWGARMLCRVSLSADPSKGERGIEEAREAGVFLEKARARLDSSDTMAKASLELAEGIWSTTMAIQEQDHLTRTSRLSDALSSFQRSVETLPSASAYYHLALALYRPIPIRDLDGAIANARLAVESEPNEIRYWHVLGLLLVASEDWRGAREVLEVGAALDDQQWAGLVQQDFSPSAANGDLPDSSTLSAHAAGEVIAIDFATAHDSEPSESASIPTTVRPKDPPLLLDEDVTALPEAASLFLPLPDHPPPTQTEKFEHALQLRMTQLALTELMEGPEGAGEQWIEVFGWFADRKGTEREQIYAERNSMEASQRSQDLKLDAASLHGYQNHHAESTHDHHDDQYPPTPVPITLTPATPALRSDDSVAQNGLVGSGGVTSPRGSLDDGTKEKEKAGKKVQKMLKSRVHKGQQRITTIGKKLGQGVGRHNGSLNLRRITSTPADFYSVMTQHYQASSIHSRRHSPYTSSHDLSRAESPHPLPPPSIPPRERGARSKRERRLLSELWLMSAATFRRSGKIEQARGAIQEAEVRDEENPSVWVQLGLYYMALGHNHRAIQAFNKALFIAPDSIPATIHLSQVYLSLTTPGAPSAVDAHKDADNVDLAAGLLSDLTRGCGWDCAEAWYFLGKANGMRGLRDRERECLTFALGLSEGRALRDVGTAVGWCI</sequence>
<evidence type="ECO:0000313" key="2">
    <source>
        <dbReference type="Proteomes" id="UP000814033"/>
    </source>
</evidence>
<evidence type="ECO:0000313" key="1">
    <source>
        <dbReference type="EMBL" id="KAI0052228.1"/>
    </source>
</evidence>
<accession>A0ACB8S6W8</accession>
<keyword evidence="2" id="KW-1185">Reference proteome</keyword>
<comment type="caution">
    <text evidence="1">The sequence shown here is derived from an EMBL/GenBank/DDBJ whole genome shotgun (WGS) entry which is preliminary data.</text>
</comment>
<dbReference type="EMBL" id="MU275847">
    <property type="protein sequence ID" value="KAI0052228.1"/>
    <property type="molecule type" value="Genomic_DNA"/>
</dbReference>
<reference evidence="1" key="2">
    <citation type="journal article" date="2022" name="New Phytol.">
        <title>Evolutionary transition to the ectomycorrhizal habit in the genomes of a hyperdiverse lineage of mushroom-forming fungi.</title>
        <authorList>
            <person name="Looney B."/>
            <person name="Miyauchi S."/>
            <person name="Morin E."/>
            <person name="Drula E."/>
            <person name="Courty P.E."/>
            <person name="Kohler A."/>
            <person name="Kuo A."/>
            <person name="LaButti K."/>
            <person name="Pangilinan J."/>
            <person name="Lipzen A."/>
            <person name="Riley R."/>
            <person name="Andreopoulos W."/>
            <person name="He G."/>
            <person name="Johnson J."/>
            <person name="Nolan M."/>
            <person name="Tritt A."/>
            <person name="Barry K.W."/>
            <person name="Grigoriev I.V."/>
            <person name="Nagy L.G."/>
            <person name="Hibbett D."/>
            <person name="Henrissat B."/>
            <person name="Matheny P.B."/>
            <person name="Labbe J."/>
            <person name="Martin F.M."/>
        </authorList>
    </citation>
    <scope>NUCLEOTIDE SEQUENCE</scope>
    <source>
        <strain evidence="1">FP105234-sp</strain>
    </source>
</reference>